<sequence length="421" mass="48812">MIHYLRQMLQTVSTKHVVDSRYLQYIAYKITVNNLQEFTVIEFQIVQYIKMNPTLSIKCIPYINSSKRNTIRGVFCLTQRFKSDDDNNSKKNQLAVEKLNDLLKTMKKGNDTNVLPHQSKPIELAQPRQLARKAEKNNQETNESKQNKPLGEKLSDAATKVAESIGGDTNKTKSELLNLLRIYNDEPNDSSEKKVKSSVQLDDLISGMKIDRSQPKDVSLNLSDVDRAQRVRELIGHSSGDYQRTKNYKKPMDNYVPISLFSSEPLGIFKDVAINKDIPILPTWDRLHEKSLQTAVTHPPKNIYEQMIIWTEQGKLWKFPIDNEQGMVDESDVFFAEHVFLEPLIDEWCPKKGPIRHFMELVCVGLSKNPFLSVEEKKDHINWFRQYFYEKNQLLNEIGAFEIKSLPENVKEYYKPTIPDN</sequence>
<keyword evidence="11" id="KW-1185">Reference proteome</keyword>
<dbReference type="PANTHER" id="PTHR13231:SF3">
    <property type="entry name" value="SMALL RIBOSOMAL SUBUNIT PROTEIN MS31"/>
    <property type="match status" value="1"/>
</dbReference>
<evidence type="ECO:0000256" key="3">
    <source>
        <dbReference type="ARBA" id="ARBA00022946"/>
    </source>
</evidence>
<dbReference type="GO" id="GO:0005763">
    <property type="term" value="C:mitochondrial small ribosomal subunit"/>
    <property type="evidence" value="ECO:0007669"/>
    <property type="project" value="InterPro"/>
</dbReference>
<evidence type="ECO:0000256" key="7">
    <source>
        <dbReference type="ARBA" id="ARBA00035133"/>
    </source>
</evidence>
<proteinExistence type="inferred from homology"/>
<evidence type="ECO:0000313" key="11">
    <source>
        <dbReference type="Proteomes" id="UP000475862"/>
    </source>
</evidence>
<keyword evidence="5" id="KW-0496">Mitochondrion</keyword>
<dbReference type="PANTHER" id="PTHR13231">
    <property type="entry name" value="MITOCHONDRIAL RIBOSOMAL PROTEIN S31"/>
    <property type="match status" value="1"/>
</dbReference>
<evidence type="ECO:0000256" key="6">
    <source>
        <dbReference type="ARBA" id="ARBA00023274"/>
    </source>
</evidence>
<keyword evidence="4" id="KW-0689">Ribosomal protein</keyword>
<keyword evidence="3" id="KW-0809">Transit peptide</keyword>
<name>A0A6G0SZA9_APHGL</name>
<organism evidence="10 11">
    <name type="scientific">Aphis glycines</name>
    <name type="common">Soybean aphid</name>
    <dbReference type="NCBI Taxonomy" id="307491"/>
    <lineage>
        <taxon>Eukaryota</taxon>
        <taxon>Metazoa</taxon>
        <taxon>Ecdysozoa</taxon>
        <taxon>Arthropoda</taxon>
        <taxon>Hexapoda</taxon>
        <taxon>Insecta</taxon>
        <taxon>Pterygota</taxon>
        <taxon>Neoptera</taxon>
        <taxon>Paraneoptera</taxon>
        <taxon>Hemiptera</taxon>
        <taxon>Sternorrhyncha</taxon>
        <taxon>Aphidomorpha</taxon>
        <taxon>Aphidoidea</taxon>
        <taxon>Aphididae</taxon>
        <taxon>Aphidini</taxon>
        <taxon>Aphis</taxon>
        <taxon>Aphis</taxon>
    </lineage>
</organism>
<evidence type="ECO:0000256" key="1">
    <source>
        <dbReference type="ARBA" id="ARBA00004173"/>
    </source>
</evidence>
<dbReference type="GO" id="GO:0003735">
    <property type="term" value="F:structural constituent of ribosome"/>
    <property type="evidence" value="ECO:0007669"/>
    <property type="project" value="InterPro"/>
</dbReference>
<dbReference type="Pfam" id="PF15433">
    <property type="entry name" value="MRP-S31"/>
    <property type="match status" value="1"/>
</dbReference>
<feature type="compositionally biased region" description="Basic and acidic residues" evidence="9">
    <location>
        <begin position="132"/>
        <end position="153"/>
    </location>
</feature>
<keyword evidence="6" id="KW-0687">Ribonucleoprotein</keyword>
<protein>
    <recommendedName>
        <fullName evidence="7">Small ribosomal subunit protein mS31</fullName>
    </recommendedName>
    <alternativeName>
        <fullName evidence="8">28S ribosomal protein S31, mitochondrial</fullName>
    </alternativeName>
</protein>
<dbReference type="EMBL" id="VYZN01000079">
    <property type="protein sequence ID" value="KAE9523435.1"/>
    <property type="molecule type" value="Genomic_DNA"/>
</dbReference>
<dbReference type="InterPro" id="IPR026299">
    <property type="entry name" value="MRP-S31"/>
</dbReference>
<comment type="subcellular location">
    <subcellularLocation>
        <location evidence="1">Mitochondrion</location>
    </subcellularLocation>
</comment>
<gene>
    <name evidence="10" type="ORF">AGLY_015987</name>
</gene>
<evidence type="ECO:0000256" key="4">
    <source>
        <dbReference type="ARBA" id="ARBA00022980"/>
    </source>
</evidence>
<reference evidence="10 11" key="1">
    <citation type="submission" date="2019-08" db="EMBL/GenBank/DDBJ databases">
        <title>The genome of the soybean aphid Biotype 1, its phylome, world population structure and adaptation to the North American continent.</title>
        <authorList>
            <person name="Giordano R."/>
            <person name="Donthu R.K."/>
            <person name="Hernandez A.G."/>
            <person name="Wright C.L."/>
            <person name="Zimin A.V."/>
        </authorList>
    </citation>
    <scope>NUCLEOTIDE SEQUENCE [LARGE SCALE GENOMIC DNA]</scope>
    <source>
        <tissue evidence="10">Whole aphids</tissue>
    </source>
</reference>
<comment type="caution">
    <text evidence="10">The sequence shown here is derived from an EMBL/GenBank/DDBJ whole genome shotgun (WGS) entry which is preliminary data.</text>
</comment>
<dbReference type="Proteomes" id="UP000475862">
    <property type="component" value="Unassembled WGS sequence"/>
</dbReference>
<evidence type="ECO:0000256" key="2">
    <source>
        <dbReference type="ARBA" id="ARBA00011057"/>
    </source>
</evidence>
<dbReference type="OrthoDB" id="5989925at2759"/>
<dbReference type="AlphaFoldDB" id="A0A6G0SZA9"/>
<evidence type="ECO:0000313" key="10">
    <source>
        <dbReference type="EMBL" id="KAE9523435.1"/>
    </source>
</evidence>
<evidence type="ECO:0000256" key="5">
    <source>
        <dbReference type="ARBA" id="ARBA00023128"/>
    </source>
</evidence>
<evidence type="ECO:0000256" key="9">
    <source>
        <dbReference type="SAM" id="MobiDB-lite"/>
    </source>
</evidence>
<feature type="region of interest" description="Disordered" evidence="9">
    <location>
        <begin position="108"/>
        <end position="153"/>
    </location>
</feature>
<comment type="similarity">
    <text evidence="2">Belongs to the mitochondrion-specific ribosomal protein mS31 family.</text>
</comment>
<accession>A0A6G0SZA9</accession>
<evidence type="ECO:0000256" key="8">
    <source>
        <dbReference type="ARBA" id="ARBA00035363"/>
    </source>
</evidence>